<gene>
    <name evidence="2" type="ORF">ACFQDM_03880</name>
</gene>
<dbReference type="Gene3D" id="2.40.50.120">
    <property type="match status" value="1"/>
</dbReference>
<organism evidence="2 3">
    <name type="scientific">Ponticaulis profundi</name>
    <dbReference type="NCBI Taxonomy" id="2665222"/>
    <lineage>
        <taxon>Bacteria</taxon>
        <taxon>Pseudomonadati</taxon>
        <taxon>Pseudomonadota</taxon>
        <taxon>Alphaproteobacteria</taxon>
        <taxon>Hyphomonadales</taxon>
        <taxon>Hyphomonadaceae</taxon>
        <taxon>Ponticaulis</taxon>
    </lineage>
</organism>
<dbReference type="Proteomes" id="UP001596303">
    <property type="component" value="Unassembled WGS sequence"/>
</dbReference>
<feature type="signal peptide" evidence="1">
    <location>
        <begin position="1"/>
        <end position="21"/>
    </location>
</feature>
<comment type="caution">
    <text evidence="2">The sequence shown here is derived from an EMBL/GenBank/DDBJ whole genome shotgun (WGS) entry which is preliminary data.</text>
</comment>
<reference evidence="3" key="1">
    <citation type="journal article" date="2019" name="Int. J. Syst. Evol. Microbiol.">
        <title>The Global Catalogue of Microorganisms (GCM) 10K type strain sequencing project: providing services to taxonomists for standard genome sequencing and annotation.</title>
        <authorList>
            <consortium name="The Broad Institute Genomics Platform"/>
            <consortium name="The Broad Institute Genome Sequencing Center for Infectious Disease"/>
            <person name="Wu L."/>
            <person name="Ma J."/>
        </authorList>
    </citation>
    <scope>NUCLEOTIDE SEQUENCE [LARGE SCALE GENOMIC DNA]</scope>
    <source>
        <strain evidence="3">CGMCC-1.15741</strain>
    </source>
</reference>
<keyword evidence="1" id="KW-0732">Signal</keyword>
<dbReference type="EMBL" id="JBHSSW010000004">
    <property type="protein sequence ID" value="MFC6197200.1"/>
    <property type="molecule type" value="Genomic_DNA"/>
</dbReference>
<proteinExistence type="predicted"/>
<sequence length="164" mass="18766">MRGLSAALILGFLASAISAPAALAWSCATPTLQERLNRAEVVFEGIMITSKVAPDNAMSRYRIDNFQQYRNYRSLNEIWAEIYVTENFKGKTNKVENLWIVHGGEIQGYYPPGTRAVFFAHYSEDHKRLEADFCLATMSVYRGAEWSLMNAEDFWKHLGRFELD</sequence>
<feature type="chain" id="PRO_5046518095" description="Lipoprotein" evidence="1">
    <location>
        <begin position="22"/>
        <end position="164"/>
    </location>
</feature>
<accession>A0ABW1S6H2</accession>
<name>A0ABW1S6H2_9PROT</name>
<evidence type="ECO:0000313" key="3">
    <source>
        <dbReference type="Proteomes" id="UP001596303"/>
    </source>
</evidence>
<protein>
    <recommendedName>
        <fullName evidence="4">Lipoprotein</fullName>
    </recommendedName>
</protein>
<evidence type="ECO:0008006" key="4">
    <source>
        <dbReference type="Google" id="ProtNLM"/>
    </source>
</evidence>
<evidence type="ECO:0000313" key="2">
    <source>
        <dbReference type="EMBL" id="MFC6197200.1"/>
    </source>
</evidence>
<dbReference type="InterPro" id="IPR008993">
    <property type="entry name" value="TIMP-like_OB-fold"/>
</dbReference>
<keyword evidence="3" id="KW-1185">Reference proteome</keyword>
<evidence type="ECO:0000256" key="1">
    <source>
        <dbReference type="SAM" id="SignalP"/>
    </source>
</evidence>